<keyword evidence="6" id="KW-0066">ATP synthesis</keyword>
<dbReference type="Pfam" id="PF02326">
    <property type="entry name" value="YMF19"/>
    <property type="match status" value="1"/>
</dbReference>
<proteinExistence type="predicted"/>
<feature type="domain" description="ATP synthase YMF19-like N-terminal" evidence="8">
    <location>
        <begin position="2"/>
        <end position="45"/>
    </location>
</feature>
<reference evidence="9" key="1">
    <citation type="submission" date="2020-04" db="EMBL/GenBank/DDBJ databases">
        <authorList>
            <person name="Stolarski J."/>
            <person name="Coronado I."/>
            <person name="Murphy J.K."/>
            <person name="Kitahara M.V."/>
            <person name="Janiszewska K."/>
            <person name="Mazur M."/>
            <person name="Gothmann A.M."/>
            <person name="Bovier A.S."/>
            <person name="Marin-Carbonne J."/>
            <person name="Quatrinni A.M."/>
            <person name="McFadden C."/>
            <person name="Higgins J.A."/>
            <person name="Robinson L.F."/>
            <person name="Taylor M."/>
            <person name="Meibom A."/>
        </authorList>
    </citation>
    <scope>NUCLEOTIDE SEQUENCE</scope>
</reference>
<dbReference type="RefSeq" id="YP_010127280.1">
    <property type="nucleotide sequence ID" value="NC_056275.1"/>
</dbReference>
<dbReference type="EMBL" id="MT409109">
    <property type="protein sequence ID" value="QPO84684.1"/>
    <property type="molecule type" value="Genomic_DNA"/>
</dbReference>
<gene>
    <name evidence="9" type="primary">ATP8</name>
</gene>
<dbReference type="InterPro" id="IPR003319">
    <property type="entry name" value="YMF19-like_N"/>
</dbReference>
<evidence type="ECO:0000259" key="8">
    <source>
        <dbReference type="Pfam" id="PF02326"/>
    </source>
</evidence>
<evidence type="ECO:0000256" key="4">
    <source>
        <dbReference type="ARBA" id="ARBA00023128"/>
    </source>
</evidence>
<keyword evidence="3 7" id="KW-1133">Transmembrane helix</keyword>
<evidence type="ECO:0000256" key="6">
    <source>
        <dbReference type="ARBA" id="ARBA00023310"/>
    </source>
</evidence>
<geneLocation type="mitochondrion" evidence="9"/>
<evidence type="ECO:0000256" key="2">
    <source>
        <dbReference type="ARBA" id="ARBA00022692"/>
    </source>
</evidence>
<keyword evidence="5 7" id="KW-0472">Membrane</keyword>
<dbReference type="AlphaFoldDB" id="A0A7T1S054"/>
<organism evidence="9">
    <name type="scientific">Paraconotrochus antarcticus</name>
    <dbReference type="NCBI Taxonomy" id="2666516"/>
    <lineage>
        <taxon>Eukaryota</taxon>
        <taxon>Metazoa</taxon>
        <taxon>Cnidaria</taxon>
        <taxon>Anthozoa</taxon>
        <taxon>Hexacorallia</taxon>
        <taxon>Scleractinia</taxon>
        <taxon>Caryophylliina</taxon>
        <taxon>Caryophylliidae</taxon>
        <taxon>Paraconotrochus</taxon>
    </lineage>
</organism>
<evidence type="ECO:0000256" key="1">
    <source>
        <dbReference type="ARBA" id="ARBA00004325"/>
    </source>
</evidence>
<dbReference type="GO" id="GO:0006754">
    <property type="term" value="P:ATP biosynthetic process"/>
    <property type="evidence" value="ECO:0007669"/>
    <property type="project" value="UniProtKB-KW"/>
</dbReference>
<evidence type="ECO:0000256" key="5">
    <source>
        <dbReference type="ARBA" id="ARBA00023136"/>
    </source>
</evidence>
<evidence type="ECO:0000313" key="9">
    <source>
        <dbReference type="EMBL" id="QPO84684.1"/>
    </source>
</evidence>
<accession>A0A7T1S054</accession>
<dbReference type="GO" id="GO:0031966">
    <property type="term" value="C:mitochondrial membrane"/>
    <property type="evidence" value="ECO:0007669"/>
    <property type="project" value="UniProtKB-SubCell"/>
</dbReference>
<protein>
    <submittedName>
        <fullName evidence="9">ATP synthase subunit 8</fullName>
    </submittedName>
</protein>
<comment type="subcellular location">
    <subcellularLocation>
        <location evidence="1">Mitochondrion membrane</location>
    </subcellularLocation>
</comment>
<sequence>MPQLDTTVYVVQYRWVLLVLVSLLFLLVFVLLPWVKLNWKTRNWAEGLRGLALRRSFKSTSVVLNVWSL</sequence>
<dbReference type="CTD" id="4509"/>
<feature type="transmembrane region" description="Helical" evidence="7">
    <location>
        <begin position="12"/>
        <end position="35"/>
    </location>
</feature>
<keyword evidence="4 9" id="KW-0496">Mitochondrion</keyword>
<dbReference type="GeneID" id="65333492"/>
<keyword evidence="2 7" id="KW-0812">Transmembrane</keyword>
<evidence type="ECO:0000256" key="7">
    <source>
        <dbReference type="SAM" id="Phobius"/>
    </source>
</evidence>
<name>A0A7T1S054_9CNID</name>
<evidence type="ECO:0000256" key="3">
    <source>
        <dbReference type="ARBA" id="ARBA00022989"/>
    </source>
</evidence>